<dbReference type="RefSeq" id="WP_179922704.1">
    <property type="nucleotide sequence ID" value="NZ_CP058909.1"/>
</dbReference>
<feature type="compositionally biased region" description="Basic and acidic residues" evidence="1">
    <location>
        <begin position="1"/>
        <end position="22"/>
    </location>
</feature>
<feature type="region of interest" description="Disordered" evidence="1">
    <location>
        <begin position="274"/>
        <end position="300"/>
    </location>
</feature>
<evidence type="ECO:0000313" key="2">
    <source>
        <dbReference type="EMBL" id="QLH82236.1"/>
    </source>
</evidence>
<keyword evidence="3" id="KW-1185">Reference proteome</keyword>
<dbReference type="AlphaFoldDB" id="A0A7D5TGY1"/>
<evidence type="ECO:0000313" key="3">
    <source>
        <dbReference type="Proteomes" id="UP000509346"/>
    </source>
</evidence>
<dbReference type="EMBL" id="CP058909">
    <property type="protein sequence ID" value="QLH82236.1"/>
    <property type="molecule type" value="Genomic_DNA"/>
</dbReference>
<gene>
    <name evidence="2" type="ORF">HZS54_11725</name>
</gene>
<dbReference type="Proteomes" id="UP000509346">
    <property type="component" value="Chromosome"/>
</dbReference>
<dbReference type="KEGG" id="hpel:HZS54_11725"/>
<name>A0A7D5TGY1_9EURY</name>
<feature type="compositionally biased region" description="Low complexity" evidence="1">
    <location>
        <begin position="287"/>
        <end position="300"/>
    </location>
</feature>
<dbReference type="OrthoDB" id="386281at2157"/>
<protein>
    <submittedName>
        <fullName evidence="2">Uncharacterized protein</fullName>
    </submittedName>
</protein>
<feature type="region of interest" description="Disordered" evidence="1">
    <location>
        <begin position="1"/>
        <end position="55"/>
    </location>
</feature>
<organism evidence="2 3">
    <name type="scientific">Halosimplex pelagicum</name>
    <dbReference type="NCBI Taxonomy" id="869886"/>
    <lineage>
        <taxon>Archaea</taxon>
        <taxon>Methanobacteriati</taxon>
        <taxon>Methanobacteriota</taxon>
        <taxon>Stenosarchaea group</taxon>
        <taxon>Halobacteria</taxon>
        <taxon>Halobacteriales</taxon>
        <taxon>Haloarculaceae</taxon>
        <taxon>Halosimplex</taxon>
    </lineage>
</organism>
<proteinExistence type="predicted"/>
<dbReference type="GeneID" id="56083268"/>
<accession>A0A7D5TGY1</accession>
<evidence type="ECO:0000256" key="1">
    <source>
        <dbReference type="SAM" id="MobiDB-lite"/>
    </source>
</evidence>
<sequence>MDLPHRGGRAETRSKPGVHIDHTLMPLAPDSNLKERGWEEPLDESPVDTPDGWRGGGVVHTGGGIYCRIWTTKTDAQCDTTDPKPGVYYEAVYGDEFDGVVIDVYEYSEDSDLWDRREELDRELCSKQTDLDCAEVAVELMEEHSPPSTDTTPPELSWDDLTGTYEAATISITSGQFLQAYVKLTVDGEPFIARVPIDEDQLEDDITNGEYEADIAVAANDWPATHDPSDYDNRDDDWKRRVHCLFKLGDTAVEAAIDEVCHEAKDGDRIWAGWTTGAQPTAEETDSNSSSSSTVSEGSE</sequence>
<reference evidence="2 3" key="1">
    <citation type="submission" date="2020-07" db="EMBL/GenBank/DDBJ databases">
        <title>Halosimplex litoreum sp. nov. and Halosimplex rubrum sp. nov., isolated from different salt environments.</title>
        <authorList>
            <person name="Cui H."/>
        </authorList>
    </citation>
    <scope>NUCLEOTIDE SEQUENCE [LARGE SCALE GENOMIC DNA]</scope>
    <source>
        <strain evidence="2 3">R2</strain>
    </source>
</reference>